<gene>
    <name evidence="3" type="ORF">SAMN06295967_105245</name>
</gene>
<dbReference type="GO" id="GO:0016757">
    <property type="term" value="F:glycosyltransferase activity"/>
    <property type="evidence" value="ECO:0007669"/>
    <property type="project" value="InterPro"/>
</dbReference>
<feature type="domain" description="Glycosyltransferase subfamily 4-like N-terminal" evidence="2">
    <location>
        <begin position="16"/>
        <end position="170"/>
    </location>
</feature>
<dbReference type="Pfam" id="PF00534">
    <property type="entry name" value="Glycos_transf_1"/>
    <property type="match status" value="1"/>
</dbReference>
<dbReference type="Pfam" id="PF13439">
    <property type="entry name" value="Glyco_transf_4"/>
    <property type="match status" value="1"/>
</dbReference>
<dbReference type="RefSeq" id="WP_089239461.1">
    <property type="nucleotide sequence ID" value="NZ_FZOK01000005.1"/>
</dbReference>
<accession>A0A239CUX6</accession>
<dbReference type="PANTHER" id="PTHR12526:SF630">
    <property type="entry name" value="GLYCOSYLTRANSFERASE"/>
    <property type="match status" value="1"/>
</dbReference>
<dbReference type="OrthoDB" id="7560678at2"/>
<dbReference type="AlphaFoldDB" id="A0A239CUX6"/>
<dbReference type="EMBL" id="FZOK01000005">
    <property type="protein sequence ID" value="SNS23910.1"/>
    <property type="molecule type" value="Genomic_DNA"/>
</dbReference>
<evidence type="ECO:0000313" key="4">
    <source>
        <dbReference type="Proteomes" id="UP000198480"/>
    </source>
</evidence>
<reference evidence="4" key="1">
    <citation type="submission" date="2017-06" db="EMBL/GenBank/DDBJ databases">
        <authorList>
            <person name="Varghese N."/>
            <person name="Submissions S."/>
        </authorList>
    </citation>
    <scope>NUCLEOTIDE SEQUENCE [LARGE SCALE GENOMIC DNA]</scope>
    <source>
        <strain evidence="4">5C</strain>
    </source>
</reference>
<dbReference type="PANTHER" id="PTHR12526">
    <property type="entry name" value="GLYCOSYLTRANSFERASE"/>
    <property type="match status" value="1"/>
</dbReference>
<feature type="domain" description="Glycosyl transferase family 1" evidence="1">
    <location>
        <begin position="183"/>
        <end position="346"/>
    </location>
</feature>
<protein>
    <submittedName>
        <fullName evidence="3">Glycosyltransferase involved in cell wall bisynthesis</fullName>
    </submittedName>
</protein>
<keyword evidence="3" id="KW-0808">Transferase</keyword>
<evidence type="ECO:0000259" key="2">
    <source>
        <dbReference type="Pfam" id="PF13439"/>
    </source>
</evidence>
<evidence type="ECO:0000259" key="1">
    <source>
        <dbReference type="Pfam" id="PF00534"/>
    </source>
</evidence>
<organism evidence="3 4">
    <name type="scientific">Belliella buryatensis</name>
    <dbReference type="NCBI Taxonomy" id="1500549"/>
    <lineage>
        <taxon>Bacteria</taxon>
        <taxon>Pseudomonadati</taxon>
        <taxon>Bacteroidota</taxon>
        <taxon>Cytophagia</taxon>
        <taxon>Cytophagales</taxon>
        <taxon>Cyclobacteriaceae</taxon>
        <taxon>Belliella</taxon>
    </lineage>
</organism>
<dbReference type="Proteomes" id="UP000198480">
    <property type="component" value="Unassembled WGS sequence"/>
</dbReference>
<sequence length="376" mass="42211">MEKIRILYAMETIASGGVEQRRLLLAKWFDPNQYKLKIICTNAIGAIPEELEKFGIEVIQVGDFKHPFHISKHKKVLKIINSFRPHIFHGATFEGIAMAAIGGNIGKVPILILEETSDPQNRSSKANFLLRQFVKFSDCIVAISPNVKNYLINKAKVPFQKIRLIINGVQIPRQVLSEELNVIKNQHSLKNKDFVIGFVGRLYDDHKRVSDLIIAISLIKVPCIKLLIVGDGKDRDKLEKLIEELSVQNKVILVGNQSDPSSFYKIMDVFCVPSSREGFGLVAAEAMLHHLPVVATKVGGLQDVVVDGETGFLVPPLNPKALSEKLQILIDNPELRTRMGNAGYQRAMQHYTADRYCQEVENLYLTLLKQKGILPN</sequence>
<keyword evidence="4" id="KW-1185">Reference proteome</keyword>
<proteinExistence type="predicted"/>
<dbReference type="SUPFAM" id="SSF53756">
    <property type="entry name" value="UDP-Glycosyltransferase/glycogen phosphorylase"/>
    <property type="match status" value="1"/>
</dbReference>
<name>A0A239CUX6_9BACT</name>
<dbReference type="InterPro" id="IPR001296">
    <property type="entry name" value="Glyco_trans_1"/>
</dbReference>
<dbReference type="Gene3D" id="3.40.50.2000">
    <property type="entry name" value="Glycogen Phosphorylase B"/>
    <property type="match status" value="2"/>
</dbReference>
<dbReference type="InterPro" id="IPR028098">
    <property type="entry name" value="Glyco_trans_4-like_N"/>
</dbReference>
<evidence type="ECO:0000313" key="3">
    <source>
        <dbReference type="EMBL" id="SNS23910.1"/>
    </source>
</evidence>